<dbReference type="AlphaFoldDB" id="A0A9W4TN13"/>
<dbReference type="EMBL" id="CAMXCM010000001">
    <property type="protein sequence ID" value="CAI3929297.1"/>
    <property type="molecule type" value="Genomic_DNA"/>
</dbReference>
<sequence length="57" mass="6302">MGLPGLLGKTYSRADNHFLGSWRCRDRGLVILAPTCIDRSGRVDRPTAKVASYILVK</sequence>
<evidence type="ECO:0000313" key="1">
    <source>
        <dbReference type="EMBL" id="CAI3929297.1"/>
    </source>
</evidence>
<protein>
    <submittedName>
        <fullName evidence="1">Uncharacterized protein</fullName>
    </submittedName>
</protein>
<reference evidence="1" key="1">
    <citation type="submission" date="2022-10" db="EMBL/GenBank/DDBJ databases">
        <authorList>
            <person name="Botero Cardona J."/>
        </authorList>
    </citation>
    <scope>NUCLEOTIDE SEQUENCE</scope>
    <source>
        <strain evidence="1">LMG 31819</strain>
        <strain evidence="2">R-53529</strain>
    </source>
</reference>
<keyword evidence="4" id="KW-1185">Reference proteome</keyword>
<proteinExistence type="predicted"/>
<evidence type="ECO:0000313" key="2">
    <source>
        <dbReference type="EMBL" id="CAI3931664.1"/>
    </source>
</evidence>
<gene>
    <name evidence="2" type="ORF">R53529_LOCUS563</name>
    <name evidence="1" type="ORF">R53530_LOCUS538</name>
</gene>
<evidence type="ECO:0000313" key="4">
    <source>
        <dbReference type="Proteomes" id="UP001154259"/>
    </source>
</evidence>
<dbReference type="EMBL" id="CAMXCS010000001">
    <property type="protein sequence ID" value="CAI3931664.1"/>
    <property type="molecule type" value="Genomic_DNA"/>
</dbReference>
<name>A0A9W4TN13_9PROT</name>
<evidence type="ECO:0000313" key="3">
    <source>
        <dbReference type="Proteomes" id="UP001154255"/>
    </source>
</evidence>
<accession>A0A9W4TN13</accession>
<dbReference type="Proteomes" id="UP001154255">
    <property type="component" value="Unassembled WGS sequence"/>
</dbReference>
<organism evidence="1 3">
    <name type="scientific">Commensalibacter communis</name>
    <dbReference type="NCBI Taxonomy" id="2972786"/>
    <lineage>
        <taxon>Bacteria</taxon>
        <taxon>Pseudomonadati</taxon>
        <taxon>Pseudomonadota</taxon>
        <taxon>Alphaproteobacteria</taxon>
        <taxon>Acetobacterales</taxon>
        <taxon>Acetobacteraceae</taxon>
    </lineage>
</organism>
<dbReference type="Proteomes" id="UP001154259">
    <property type="component" value="Unassembled WGS sequence"/>
</dbReference>
<comment type="caution">
    <text evidence="1">The sequence shown here is derived from an EMBL/GenBank/DDBJ whole genome shotgun (WGS) entry which is preliminary data.</text>
</comment>